<evidence type="ECO:0000256" key="1">
    <source>
        <dbReference type="SAM" id="SignalP"/>
    </source>
</evidence>
<evidence type="ECO:0000259" key="2">
    <source>
        <dbReference type="Pfam" id="PF13568"/>
    </source>
</evidence>
<evidence type="ECO:0000313" key="4">
    <source>
        <dbReference type="Proteomes" id="UP000588604"/>
    </source>
</evidence>
<dbReference type="Proteomes" id="UP000588604">
    <property type="component" value="Unassembled WGS sequence"/>
</dbReference>
<name>A0A841MGD7_9BACT</name>
<feature type="signal peptide" evidence="1">
    <location>
        <begin position="1"/>
        <end position="19"/>
    </location>
</feature>
<organism evidence="3 4">
    <name type="scientific">Algoriphagus iocasae</name>
    <dbReference type="NCBI Taxonomy" id="1836499"/>
    <lineage>
        <taxon>Bacteria</taxon>
        <taxon>Pseudomonadati</taxon>
        <taxon>Bacteroidota</taxon>
        <taxon>Cytophagia</taxon>
        <taxon>Cytophagales</taxon>
        <taxon>Cyclobacteriaceae</taxon>
        <taxon>Algoriphagus</taxon>
    </lineage>
</organism>
<protein>
    <submittedName>
        <fullName evidence="3">Opacity protein-like surface antigen</fullName>
    </submittedName>
</protein>
<dbReference type="EMBL" id="JACIJO010000002">
    <property type="protein sequence ID" value="MBB6325893.1"/>
    <property type="molecule type" value="Genomic_DNA"/>
</dbReference>
<dbReference type="RefSeq" id="WP_184494545.1">
    <property type="nucleotide sequence ID" value="NZ_JACIJO010000002.1"/>
</dbReference>
<feature type="domain" description="Outer membrane protein beta-barrel" evidence="2">
    <location>
        <begin position="27"/>
        <end position="166"/>
    </location>
</feature>
<dbReference type="InterPro" id="IPR025665">
    <property type="entry name" value="Beta-barrel_OMP_2"/>
</dbReference>
<reference evidence="3 4" key="1">
    <citation type="submission" date="2020-08" db="EMBL/GenBank/DDBJ databases">
        <title>Genomic Encyclopedia of Type Strains, Phase IV (KMG-IV): sequencing the most valuable type-strain genomes for metagenomic binning, comparative biology and taxonomic classification.</title>
        <authorList>
            <person name="Goeker M."/>
        </authorList>
    </citation>
    <scope>NUCLEOTIDE SEQUENCE [LARGE SCALE GENOMIC DNA]</scope>
    <source>
        <strain evidence="3 4">DSM 102044</strain>
    </source>
</reference>
<dbReference type="Gene3D" id="2.40.160.60">
    <property type="entry name" value="Outer membrane protein transport protein (OMPP1/FadL/TodX)"/>
    <property type="match status" value="1"/>
</dbReference>
<sequence>MRKSLFLLFFLVYSVSLHAQFFIAGGHFNGGFPVSKLKQEVDKTFFPTISGILLYEFYKQPLQVGLELGYGIYGTKVETRDDFYPGFNEEYRLRRNNNHTSGMLVFRFLPSMTSRVTPFFEIQAGANYLYSKFKIRPSIFEETVEVGKDMEDWSFGYKIGGGIQIPIPGLDGGKIELRVNYQDGNSIRFLTKPDTQYLPNKGDGEFEYSPRQSPLQLITGSVGIVVYDAFR</sequence>
<proteinExistence type="predicted"/>
<dbReference type="Pfam" id="PF13568">
    <property type="entry name" value="OMP_b-brl_2"/>
    <property type="match status" value="1"/>
</dbReference>
<comment type="caution">
    <text evidence="3">The sequence shown here is derived from an EMBL/GenBank/DDBJ whole genome shotgun (WGS) entry which is preliminary data.</text>
</comment>
<dbReference type="SUPFAM" id="SSF56925">
    <property type="entry name" value="OMPA-like"/>
    <property type="match status" value="1"/>
</dbReference>
<dbReference type="InterPro" id="IPR011250">
    <property type="entry name" value="OMP/PagP_B-barrel"/>
</dbReference>
<dbReference type="AlphaFoldDB" id="A0A841MGD7"/>
<evidence type="ECO:0000313" key="3">
    <source>
        <dbReference type="EMBL" id="MBB6325893.1"/>
    </source>
</evidence>
<keyword evidence="1" id="KW-0732">Signal</keyword>
<keyword evidence="4" id="KW-1185">Reference proteome</keyword>
<accession>A0A841MGD7</accession>
<gene>
    <name evidence="3" type="ORF">FHS59_001521</name>
</gene>
<feature type="chain" id="PRO_5033047967" evidence="1">
    <location>
        <begin position="20"/>
        <end position="231"/>
    </location>
</feature>